<dbReference type="PROSITE" id="PS50878">
    <property type="entry name" value="RT_POL"/>
    <property type="match status" value="1"/>
</dbReference>
<proteinExistence type="predicted"/>
<evidence type="ECO:0000313" key="2">
    <source>
        <dbReference type="EMBL" id="NIE47652.1"/>
    </source>
</evidence>
<dbReference type="EMBL" id="GIKN01005379">
    <property type="protein sequence ID" value="NIE47652.1"/>
    <property type="molecule type" value="Transcribed_RNA"/>
</dbReference>
<dbReference type="AlphaFoldDB" id="A0A6G5A9H2"/>
<feature type="domain" description="Reverse transcriptase" evidence="1">
    <location>
        <begin position="1"/>
        <end position="171"/>
    </location>
</feature>
<organism evidence="2">
    <name type="scientific">Rhipicephalus microplus</name>
    <name type="common">Cattle tick</name>
    <name type="synonym">Boophilus microplus</name>
    <dbReference type="NCBI Taxonomy" id="6941"/>
    <lineage>
        <taxon>Eukaryota</taxon>
        <taxon>Metazoa</taxon>
        <taxon>Ecdysozoa</taxon>
        <taxon>Arthropoda</taxon>
        <taxon>Chelicerata</taxon>
        <taxon>Arachnida</taxon>
        <taxon>Acari</taxon>
        <taxon>Parasitiformes</taxon>
        <taxon>Ixodida</taxon>
        <taxon>Ixodoidea</taxon>
        <taxon>Ixodidae</taxon>
        <taxon>Rhipicephalinae</taxon>
        <taxon>Rhipicephalus</taxon>
        <taxon>Boophilus</taxon>
    </lineage>
</organism>
<dbReference type="PANTHER" id="PTHR33332">
    <property type="entry name" value="REVERSE TRANSCRIPTASE DOMAIN-CONTAINING PROTEIN"/>
    <property type="match status" value="1"/>
</dbReference>
<dbReference type="Pfam" id="PF00078">
    <property type="entry name" value="RVT_1"/>
    <property type="match status" value="1"/>
</dbReference>
<protein>
    <submittedName>
        <fullName evidence="2">Putative tick transposon</fullName>
    </submittedName>
</protein>
<reference evidence="2" key="1">
    <citation type="submission" date="2020-03" db="EMBL/GenBank/DDBJ databases">
        <title>A transcriptome and proteome of the tick Rhipicephalus microplus shaped by the genetic composition of its hosts and developmental stage.</title>
        <authorList>
            <person name="Garcia G.R."/>
            <person name="Ribeiro J.M.C."/>
            <person name="Maruyama S.R."/>
            <person name="Gardinasse L.G."/>
            <person name="Nelson K."/>
            <person name="Ferreira B.R."/>
            <person name="Andrade T.G."/>
            <person name="Santos I.K.F.M."/>
        </authorList>
    </citation>
    <scope>NUCLEOTIDE SEQUENCE</scope>
    <source>
        <strain evidence="2">NSGR</strain>
        <tissue evidence="2">Salivary glands</tissue>
    </source>
</reference>
<dbReference type="SUPFAM" id="SSF56672">
    <property type="entry name" value="DNA/RNA polymerases"/>
    <property type="match status" value="1"/>
</dbReference>
<dbReference type="InterPro" id="IPR000477">
    <property type="entry name" value="RT_dom"/>
</dbReference>
<dbReference type="InterPro" id="IPR043502">
    <property type="entry name" value="DNA/RNA_pol_sf"/>
</dbReference>
<dbReference type="GO" id="GO:0071897">
    <property type="term" value="P:DNA biosynthetic process"/>
    <property type="evidence" value="ECO:0007669"/>
    <property type="project" value="UniProtKB-ARBA"/>
</dbReference>
<accession>A0A6G5A9H2</accession>
<sequence length="175" mass="20126">MHSSNKHQILQNIENCIYTVGLFLELRKAFDSVNHEILLSKLHSYEICGTTLDLMRSYLTDRFQYVSLNQVTSPYLRVQTGVPQGSILGPVLFNIYINDLPSISPTPNIVMYADDTNLFFSNSSLQQIEKEVNYYSDLLSDWLKLNKLQLNVSKTKHIIFKPINKPMPVKINCLI</sequence>
<evidence type="ECO:0000259" key="1">
    <source>
        <dbReference type="PROSITE" id="PS50878"/>
    </source>
</evidence>
<name>A0A6G5A9H2_RHIMP</name>